<dbReference type="PANTHER" id="PTHR42734">
    <property type="entry name" value="METAL TRANSPORT SYSTEM ATP-BINDING PROTEIN TM_0124-RELATED"/>
    <property type="match status" value="1"/>
</dbReference>
<organism evidence="5 6">
    <name type="scientific">Leeuwenhoekiella nanhaiensis</name>
    <dbReference type="NCBI Taxonomy" id="1655491"/>
    <lineage>
        <taxon>Bacteria</taxon>
        <taxon>Pseudomonadati</taxon>
        <taxon>Bacteroidota</taxon>
        <taxon>Flavobacteriia</taxon>
        <taxon>Flavobacteriales</taxon>
        <taxon>Flavobacteriaceae</taxon>
        <taxon>Leeuwenhoekiella</taxon>
    </lineage>
</organism>
<dbReference type="OrthoDB" id="9787851at2"/>
<dbReference type="InterPro" id="IPR027417">
    <property type="entry name" value="P-loop_NTPase"/>
</dbReference>
<dbReference type="SMART" id="SM00382">
    <property type="entry name" value="AAA"/>
    <property type="match status" value="1"/>
</dbReference>
<dbReference type="FunFam" id="3.40.50.300:FF:000134">
    <property type="entry name" value="Iron-enterobactin ABC transporter ATP-binding protein"/>
    <property type="match status" value="1"/>
</dbReference>
<dbReference type="Pfam" id="PF00005">
    <property type="entry name" value="ABC_tran"/>
    <property type="match status" value="1"/>
</dbReference>
<name>A0A2G1VQ33_9FLAO</name>
<evidence type="ECO:0000256" key="3">
    <source>
        <dbReference type="ARBA" id="ARBA00022840"/>
    </source>
</evidence>
<comment type="caution">
    <text evidence="5">The sequence shown here is derived from an EMBL/GenBank/DDBJ whole genome shotgun (WGS) entry which is preliminary data.</text>
</comment>
<dbReference type="InterPro" id="IPR050153">
    <property type="entry name" value="Metal_Ion_Import_ABC"/>
</dbReference>
<evidence type="ECO:0000259" key="4">
    <source>
        <dbReference type="PROSITE" id="PS50893"/>
    </source>
</evidence>
<dbReference type="EMBL" id="NQXA01000010">
    <property type="protein sequence ID" value="PHQ28872.1"/>
    <property type="molecule type" value="Genomic_DNA"/>
</dbReference>
<protein>
    <submittedName>
        <fullName evidence="5">ABC transporter ATP-binding protein</fullName>
    </submittedName>
</protein>
<sequence>MSSTPKHSVLTTKNLAVGYGKAEKETVVNTINLELKAGSFVTMVGINGSGKSTLLRTLAGLQEPLEGEIFLEGKPLNQLDSATKSLKISVVLTSQVISKNLTVLELVSLGRQPYTNWLGKLTEEDKAEIQAALAATELENLKHKACYALSDGQLQRALIARALAQNTEVILLDEPTTHLDLHHKASIFSLLKKIARQQQKTILCTTHDIELVLSLCDELIVLHNNTAIQNTPEALIEQGIFENLFPGINVYFDKTSRRFLIR</sequence>
<dbReference type="PROSITE" id="PS50893">
    <property type="entry name" value="ABC_TRANSPORTER_2"/>
    <property type="match status" value="1"/>
</dbReference>
<dbReference type="Proteomes" id="UP000229433">
    <property type="component" value="Unassembled WGS sequence"/>
</dbReference>
<keyword evidence="6" id="KW-1185">Reference proteome</keyword>
<proteinExistence type="predicted"/>
<reference evidence="5 6" key="1">
    <citation type="submission" date="2017-08" db="EMBL/GenBank/DDBJ databases">
        <title>The whole genome shortgun sequences of strain Leeuwenhoekiella nanhaiensis G18 from the South China Sea.</title>
        <authorList>
            <person name="Liu Q."/>
        </authorList>
    </citation>
    <scope>NUCLEOTIDE SEQUENCE [LARGE SCALE GENOMIC DNA]</scope>
    <source>
        <strain evidence="5 6">G18</strain>
    </source>
</reference>
<evidence type="ECO:0000256" key="1">
    <source>
        <dbReference type="ARBA" id="ARBA00022448"/>
    </source>
</evidence>
<keyword evidence="3 5" id="KW-0067">ATP-binding</keyword>
<evidence type="ECO:0000313" key="5">
    <source>
        <dbReference type="EMBL" id="PHQ28872.1"/>
    </source>
</evidence>
<dbReference type="InterPro" id="IPR003439">
    <property type="entry name" value="ABC_transporter-like_ATP-bd"/>
</dbReference>
<dbReference type="Gene3D" id="3.40.50.300">
    <property type="entry name" value="P-loop containing nucleotide triphosphate hydrolases"/>
    <property type="match status" value="1"/>
</dbReference>
<feature type="domain" description="ABC transporter" evidence="4">
    <location>
        <begin position="10"/>
        <end position="249"/>
    </location>
</feature>
<dbReference type="InterPro" id="IPR003593">
    <property type="entry name" value="AAA+_ATPase"/>
</dbReference>
<dbReference type="SUPFAM" id="SSF52540">
    <property type="entry name" value="P-loop containing nucleoside triphosphate hydrolases"/>
    <property type="match status" value="1"/>
</dbReference>
<keyword evidence="2" id="KW-0547">Nucleotide-binding</keyword>
<dbReference type="CDD" id="cd03214">
    <property type="entry name" value="ABC_Iron-Siderophores_B12_Hemin"/>
    <property type="match status" value="1"/>
</dbReference>
<evidence type="ECO:0000313" key="6">
    <source>
        <dbReference type="Proteomes" id="UP000229433"/>
    </source>
</evidence>
<dbReference type="RefSeq" id="WP_099646486.1">
    <property type="nucleotide sequence ID" value="NZ_KZ319292.1"/>
</dbReference>
<gene>
    <name evidence="5" type="ORF">CJ305_11795</name>
</gene>
<evidence type="ECO:0000256" key="2">
    <source>
        <dbReference type="ARBA" id="ARBA00022741"/>
    </source>
</evidence>
<accession>A0A2G1VQ33</accession>
<dbReference type="PANTHER" id="PTHR42734:SF21">
    <property type="entry name" value="IRON ABC TRANSPORTER, ATP-BINDING PROTEIN"/>
    <property type="match status" value="1"/>
</dbReference>
<dbReference type="GO" id="GO:0016887">
    <property type="term" value="F:ATP hydrolysis activity"/>
    <property type="evidence" value="ECO:0007669"/>
    <property type="project" value="InterPro"/>
</dbReference>
<dbReference type="GO" id="GO:0005524">
    <property type="term" value="F:ATP binding"/>
    <property type="evidence" value="ECO:0007669"/>
    <property type="project" value="UniProtKB-KW"/>
</dbReference>
<keyword evidence="1" id="KW-0813">Transport</keyword>
<dbReference type="AlphaFoldDB" id="A0A2G1VQ33"/>